<accession>A0A1V5M9E1</accession>
<dbReference type="AlphaFoldDB" id="A0A1V5M9E1"/>
<comment type="caution">
    <text evidence="2">The sequence shown here is derived from an EMBL/GenBank/DDBJ whole genome shotgun (WGS) entry which is preliminary data.</text>
</comment>
<evidence type="ECO:0000313" key="2">
    <source>
        <dbReference type="EMBL" id="OPZ89441.1"/>
    </source>
</evidence>
<dbReference type="Proteomes" id="UP000485484">
    <property type="component" value="Unassembled WGS sequence"/>
</dbReference>
<evidence type="ECO:0008006" key="3">
    <source>
        <dbReference type="Google" id="ProtNLM"/>
    </source>
</evidence>
<reference evidence="2" key="1">
    <citation type="submission" date="2017-02" db="EMBL/GenBank/DDBJ databases">
        <title>Delving into the versatile metabolic prowess of the omnipresent phylum Bacteroidetes.</title>
        <authorList>
            <person name="Nobu M.K."/>
            <person name="Mei R."/>
            <person name="Narihiro T."/>
            <person name="Kuroda K."/>
            <person name="Liu W.-T."/>
        </authorList>
    </citation>
    <scope>NUCLEOTIDE SEQUENCE</scope>
    <source>
        <strain evidence="2">ADurb.Bin417</strain>
    </source>
</reference>
<keyword evidence="1" id="KW-0472">Membrane</keyword>
<dbReference type="EMBL" id="MWAK01000367">
    <property type="protein sequence ID" value="OPZ89441.1"/>
    <property type="molecule type" value="Genomic_DNA"/>
</dbReference>
<keyword evidence="1" id="KW-0812">Transmembrane</keyword>
<gene>
    <name evidence="2" type="ORF">BWY73_01505</name>
</gene>
<name>A0A1V5M9E1_UNCT6</name>
<keyword evidence="1" id="KW-1133">Transmembrane helix</keyword>
<evidence type="ECO:0000256" key="1">
    <source>
        <dbReference type="SAM" id="Phobius"/>
    </source>
</evidence>
<feature type="transmembrane region" description="Helical" evidence="1">
    <location>
        <begin position="47"/>
        <end position="73"/>
    </location>
</feature>
<feature type="transmembrane region" description="Helical" evidence="1">
    <location>
        <begin position="85"/>
        <end position="107"/>
    </location>
</feature>
<protein>
    <recommendedName>
        <fullName evidence="3">Cytochrome C biogenesis protein transmembrane region</fullName>
    </recommendedName>
</protein>
<sequence length="108" mass="11665">MRRRGLLPAAFAAGFAVSVLELACTGQVYLPTITLIAGREEMRRAGLAYLLLYNAAFIMPLAAVFLAAYFGAASQRLADFARRRVAAVKLLTAVFFLVLGTLLLASLR</sequence>
<organism evidence="2">
    <name type="scientific">candidate division TA06 bacterium ADurb.Bin417</name>
    <dbReference type="NCBI Taxonomy" id="1852828"/>
    <lineage>
        <taxon>Bacteria</taxon>
        <taxon>Bacteria division TA06</taxon>
    </lineage>
</organism>
<proteinExistence type="predicted"/>